<name>A0A835YFV0_9CHLO</name>
<proteinExistence type="predicted"/>
<accession>A0A835YFV0</accession>
<gene>
    <name evidence="2" type="ORF">HYH03_000281</name>
</gene>
<keyword evidence="3" id="KW-1185">Reference proteome</keyword>
<feature type="region of interest" description="Disordered" evidence="1">
    <location>
        <begin position="1"/>
        <end position="26"/>
    </location>
</feature>
<evidence type="ECO:0000313" key="2">
    <source>
        <dbReference type="EMBL" id="KAG2501781.1"/>
    </source>
</evidence>
<protein>
    <submittedName>
        <fullName evidence="2">Uncharacterized protein</fullName>
    </submittedName>
</protein>
<sequence length="256" mass="27530">MAGKVEYSPLASGPASTAASSLPTVTKLPDDVSPEVRALIATVQRYKSATTWEEIDEATRALDADAVYDSPFMYISGGRDRVRAVAKLLAPFAYTEFTPRLVHILMHSAERKAQLDVDGTLTVIPRRHWWLPLSWFAPELPIQGTVSLTVKSWNDKVARVQERFANIPTAIPFIIRWLTGWGVGTFGAIAEPVLAQLAEWYSTGYSTVQGGVEQVSAHPAVASAASRLEDLKGSVASGVDAVKGKVAGVVPGVVSE</sequence>
<dbReference type="AlphaFoldDB" id="A0A835YFV0"/>
<organism evidence="2 3">
    <name type="scientific">Edaphochlamys debaryana</name>
    <dbReference type="NCBI Taxonomy" id="47281"/>
    <lineage>
        <taxon>Eukaryota</taxon>
        <taxon>Viridiplantae</taxon>
        <taxon>Chlorophyta</taxon>
        <taxon>core chlorophytes</taxon>
        <taxon>Chlorophyceae</taxon>
        <taxon>CS clade</taxon>
        <taxon>Chlamydomonadales</taxon>
        <taxon>Chlamydomonadales incertae sedis</taxon>
        <taxon>Edaphochlamys</taxon>
    </lineage>
</organism>
<dbReference type="Proteomes" id="UP000612055">
    <property type="component" value="Unassembled WGS sequence"/>
</dbReference>
<feature type="compositionally biased region" description="Polar residues" evidence="1">
    <location>
        <begin position="14"/>
        <end position="24"/>
    </location>
</feature>
<evidence type="ECO:0000313" key="3">
    <source>
        <dbReference type="Proteomes" id="UP000612055"/>
    </source>
</evidence>
<dbReference type="EMBL" id="JAEHOE010000001">
    <property type="protein sequence ID" value="KAG2501781.1"/>
    <property type="molecule type" value="Genomic_DNA"/>
</dbReference>
<evidence type="ECO:0000256" key="1">
    <source>
        <dbReference type="SAM" id="MobiDB-lite"/>
    </source>
</evidence>
<dbReference type="OrthoDB" id="531793at2759"/>
<reference evidence="2" key="1">
    <citation type="journal article" date="2020" name="bioRxiv">
        <title>Comparative genomics of Chlamydomonas.</title>
        <authorList>
            <person name="Craig R.J."/>
            <person name="Hasan A.R."/>
            <person name="Ness R.W."/>
            <person name="Keightley P.D."/>
        </authorList>
    </citation>
    <scope>NUCLEOTIDE SEQUENCE</scope>
    <source>
        <strain evidence="2">CCAP 11/70</strain>
    </source>
</reference>
<comment type="caution">
    <text evidence="2">The sequence shown here is derived from an EMBL/GenBank/DDBJ whole genome shotgun (WGS) entry which is preliminary data.</text>
</comment>